<dbReference type="GO" id="GO:0005739">
    <property type="term" value="C:mitochondrion"/>
    <property type="evidence" value="ECO:0007669"/>
    <property type="project" value="TreeGrafter"/>
</dbReference>
<proteinExistence type="predicted"/>
<dbReference type="Gene3D" id="1.20.120.310">
    <property type="entry name" value="ERV/ALR sulfhydryl oxidase domain"/>
    <property type="match status" value="1"/>
</dbReference>
<dbReference type="Proteomes" id="UP000007264">
    <property type="component" value="Unassembled WGS sequence"/>
</dbReference>
<protein>
    <recommendedName>
        <fullName evidence="6">Sulfhydryl oxidase</fullName>
        <ecNumber evidence="6">1.8.3.2</ecNumber>
    </recommendedName>
</protein>
<comment type="caution">
    <text evidence="8">The sequence shown here is derived from an EMBL/GenBank/DDBJ whole genome shotgun (WGS) entry which is preliminary data.</text>
</comment>
<dbReference type="PANTHER" id="PTHR12645">
    <property type="entry name" value="ALR/ERV"/>
    <property type="match status" value="1"/>
</dbReference>
<keyword evidence="9" id="KW-1185">Reference proteome</keyword>
<evidence type="ECO:0000256" key="4">
    <source>
        <dbReference type="ARBA" id="ARBA00023002"/>
    </source>
</evidence>
<evidence type="ECO:0000256" key="5">
    <source>
        <dbReference type="ARBA" id="ARBA00023157"/>
    </source>
</evidence>
<name>I0Z3Q9_COCSC</name>
<dbReference type="STRING" id="574566.I0Z3Q9"/>
<dbReference type="KEGG" id="csl:COCSUDRAFT_9381"/>
<keyword evidence="3 6" id="KW-0274">FAD</keyword>
<evidence type="ECO:0000256" key="6">
    <source>
        <dbReference type="RuleBase" id="RU371123"/>
    </source>
</evidence>
<dbReference type="GO" id="GO:0050660">
    <property type="term" value="F:flavin adenine dinucleotide binding"/>
    <property type="evidence" value="ECO:0007669"/>
    <property type="project" value="TreeGrafter"/>
</dbReference>
<dbReference type="GO" id="GO:0016971">
    <property type="term" value="F:flavin-dependent sulfhydryl oxidase activity"/>
    <property type="evidence" value="ECO:0007669"/>
    <property type="project" value="InterPro"/>
</dbReference>
<sequence length="115" mass="12744">VTKEDLGRATWLLLHTVAAQYPARPSKQQRKDVAALVHTLTRIYPCGECANHFRDIVRSKAPATSSAEELQQWACEVHNLVNASLGKASFNCKLVQARWNGLDCGTDMACDMTSR</sequence>
<evidence type="ECO:0000256" key="2">
    <source>
        <dbReference type="ARBA" id="ARBA00022630"/>
    </source>
</evidence>
<feature type="non-terminal residue" evidence="8">
    <location>
        <position position="1"/>
    </location>
</feature>
<keyword evidence="4 6" id="KW-0560">Oxidoreductase</keyword>
<reference evidence="8 9" key="1">
    <citation type="journal article" date="2012" name="Genome Biol.">
        <title>The genome of the polar eukaryotic microalga coccomyxa subellipsoidea reveals traits of cold adaptation.</title>
        <authorList>
            <person name="Blanc G."/>
            <person name="Agarkova I."/>
            <person name="Grimwood J."/>
            <person name="Kuo A."/>
            <person name="Brueggeman A."/>
            <person name="Dunigan D."/>
            <person name="Gurnon J."/>
            <person name="Ladunga I."/>
            <person name="Lindquist E."/>
            <person name="Lucas S."/>
            <person name="Pangilinan J."/>
            <person name="Proschold T."/>
            <person name="Salamov A."/>
            <person name="Schmutz J."/>
            <person name="Weeks D."/>
            <person name="Yamada T."/>
            <person name="Claverie J.M."/>
            <person name="Grigoriev I."/>
            <person name="Van Etten J."/>
            <person name="Lomsadze A."/>
            <person name="Borodovsky M."/>
        </authorList>
    </citation>
    <scope>NUCLEOTIDE SEQUENCE [LARGE SCALE GENOMIC DNA]</scope>
    <source>
        <strain evidence="8 9">C-169</strain>
    </source>
</reference>
<dbReference type="EC" id="1.8.3.2" evidence="6"/>
<dbReference type="SUPFAM" id="SSF69000">
    <property type="entry name" value="FAD-dependent thiol oxidase"/>
    <property type="match status" value="1"/>
</dbReference>
<dbReference type="PROSITE" id="PS51324">
    <property type="entry name" value="ERV_ALR"/>
    <property type="match status" value="1"/>
</dbReference>
<dbReference type="InterPro" id="IPR017905">
    <property type="entry name" value="ERV/ALR_sulphydryl_oxidase"/>
</dbReference>
<dbReference type="GeneID" id="17043280"/>
<evidence type="ECO:0000259" key="7">
    <source>
        <dbReference type="PROSITE" id="PS51324"/>
    </source>
</evidence>
<feature type="domain" description="ERV/ALR sulfhydryl oxidase" evidence="7">
    <location>
        <begin position="1"/>
        <end position="99"/>
    </location>
</feature>
<dbReference type="InterPro" id="IPR036774">
    <property type="entry name" value="ERV/ALR_sulphydryl_oxid_sf"/>
</dbReference>
<evidence type="ECO:0000313" key="9">
    <source>
        <dbReference type="Proteomes" id="UP000007264"/>
    </source>
</evidence>
<evidence type="ECO:0000256" key="1">
    <source>
        <dbReference type="ARBA" id="ARBA00001974"/>
    </source>
</evidence>
<organism evidence="8 9">
    <name type="scientific">Coccomyxa subellipsoidea (strain C-169)</name>
    <name type="common">Green microalga</name>
    <dbReference type="NCBI Taxonomy" id="574566"/>
    <lineage>
        <taxon>Eukaryota</taxon>
        <taxon>Viridiplantae</taxon>
        <taxon>Chlorophyta</taxon>
        <taxon>core chlorophytes</taxon>
        <taxon>Trebouxiophyceae</taxon>
        <taxon>Trebouxiophyceae incertae sedis</taxon>
        <taxon>Coccomyxaceae</taxon>
        <taxon>Coccomyxa</taxon>
        <taxon>Coccomyxa subellipsoidea</taxon>
    </lineage>
</organism>
<dbReference type="AlphaFoldDB" id="I0Z3Q9"/>
<gene>
    <name evidence="8" type="ORF">COCSUDRAFT_9381</name>
</gene>
<keyword evidence="2 6" id="KW-0285">Flavoprotein</keyword>
<comment type="cofactor">
    <cofactor evidence="1 6">
        <name>FAD</name>
        <dbReference type="ChEBI" id="CHEBI:57692"/>
    </cofactor>
</comment>
<dbReference type="OrthoDB" id="17199at2759"/>
<dbReference type="InterPro" id="IPR039799">
    <property type="entry name" value="ALR/ERV"/>
</dbReference>
<evidence type="ECO:0000256" key="3">
    <source>
        <dbReference type="ARBA" id="ARBA00022827"/>
    </source>
</evidence>
<dbReference type="EMBL" id="AGSI01000004">
    <property type="protein sequence ID" value="EIE25278.1"/>
    <property type="molecule type" value="Genomic_DNA"/>
</dbReference>
<feature type="non-terminal residue" evidence="8">
    <location>
        <position position="115"/>
    </location>
</feature>
<keyword evidence="5" id="KW-1015">Disulfide bond</keyword>
<dbReference type="eggNOG" id="KOG3355">
    <property type="taxonomic scope" value="Eukaryota"/>
</dbReference>
<evidence type="ECO:0000313" key="8">
    <source>
        <dbReference type="EMBL" id="EIE25278.1"/>
    </source>
</evidence>
<accession>I0Z3Q9</accession>
<comment type="catalytic activity">
    <reaction evidence="6">
        <text>2 R'C(R)SH + O2 = R'C(R)S-S(R)CR' + H2O2</text>
        <dbReference type="Rhea" id="RHEA:17357"/>
        <dbReference type="ChEBI" id="CHEBI:15379"/>
        <dbReference type="ChEBI" id="CHEBI:16240"/>
        <dbReference type="ChEBI" id="CHEBI:16520"/>
        <dbReference type="ChEBI" id="CHEBI:17412"/>
        <dbReference type="EC" id="1.8.3.2"/>
    </reaction>
</comment>
<dbReference type="Pfam" id="PF04777">
    <property type="entry name" value="Evr1_Alr"/>
    <property type="match status" value="1"/>
</dbReference>
<dbReference type="RefSeq" id="XP_005649822.1">
    <property type="nucleotide sequence ID" value="XM_005649765.1"/>
</dbReference>
<dbReference type="PANTHER" id="PTHR12645:SF0">
    <property type="entry name" value="FAD-LINKED SULFHYDRYL OXIDASE ALR"/>
    <property type="match status" value="1"/>
</dbReference>